<dbReference type="OrthoDB" id="8075495at2"/>
<dbReference type="GO" id="GO:0005886">
    <property type="term" value="C:plasma membrane"/>
    <property type="evidence" value="ECO:0007669"/>
    <property type="project" value="UniProtKB-SubCell"/>
</dbReference>
<comment type="similarity">
    <text evidence="2 9">Belongs to the energy-coupling factor EcfT family.</text>
</comment>
<feature type="transmembrane region" description="Helical" evidence="9">
    <location>
        <begin position="247"/>
        <end position="263"/>
    </location>
</feature>
<keyword evidence="5 9" id="KW-1003">Cell membrane</keyword>
<accession>A0A1H9J7D5</accession>
<dbReference type="Pfam" id="PF02361">
    <property type="entry name" value="CbiQ"/>
    <property type="match status" value="1"/>
</dbReference>
<evidence type="ECO:0000256" key="5">
    <source>
        <dbReference type="ARBA" id="ARBA00022475"/>
    </source>
</evidence>
<keyword evidence="11" id="KW-1185">Reference proteome</keyword>
<keyword evidence="8 9" id="KW-0472">Membrane</keyword>
<gene>
    <name evidence="9" type="primary">ecfT</name>
    <name evidence="10" type="ORF">SAMN05421767_1086</name>
</gene>
<feature type="transmembrane region" description="Helical" evidence="9">
    <location>
        <begin position="73"/>
        <end position="95"/>
    </location>
</feature>
<evidence type="ECO:0000256" key="3">
    <source>
        <dbReference type="ARBA" id="ARBA00014042"/>
    </source>
</evidence>
<keyword evidence="6 9" id="KW-0812">Transmembrane</keyword>
<keyword evidence="7 9" id="KW-1133">Transmembrane helix</keyword>
<dbReference type="EMBL" id="FOGF01000008">
    <property type="protein sequence ID" value="SEQ82649.1"/>
    <property type="molecule type" value="Genomic_DNA"/>
</dbReference>
<evidence type="ECO:0000313" key="10">
    <source>
        <dbReference type="EMBL" id="SEQ82649.1"/>
    </source>
</evidence>
<name>A0A1H9J7D5_9LACT</name>
<comment type="subcellular location">
    <subcellularLocation>
        <location evidence="1 9">Cell membrane</location>
        <topology evidence="1 9">Multi-pass membrane protein</topology>
    </subcellularLocation>
</comment>
<dbReference type="HAMAP" id="MF_01461">
    <property type="entry name" value="EcfT"/>
    <property type="match status" value="1"/>
</dbReference>
<dbReference type="Proteomes" id="UP000198556">
    <property type="component" value="Unassembled WGS sequence"/>
</dbReference>
<dbReference type="STRING" id="137733.SAMN05421767_1086"/>
<reference evidence="10 11" key="1">
    <citation type="submission" date="2016-10" db="EMBL/GenBank/DDBJ databases">
        <authorList>
            <person name="de Groot N.N."/>
        </authorList>
    </citation>
    <scope>NUCLEOTIDE SEQUENCE [LARGE SCALE GENOMIC DNA]</scope>
    <source>
        <strain evidence="10 11">DSM 15827</strain>
    </source>
</reference>
<dbReference type="PANTHER" id="PTHR34857:SF2">
    <property type="entry name" value="SLL0384 PROTEIN"/>
    <property type="match status" value="1"/>
</dbReference>
<evidence type="ECO:0000256" key="6">
    <source>
        <dbReference type="ARBA" id="ARBA00022692"/>
    </source>
</evidence>
<dbReference type="InterPro" id="IPR024919">
    <property type="entry name" value="EcfT"/>
</dbReference>
<dbReference type="GO" id="GO:0022857">
    <property type="term" value="F:transmembrane transporter activity"/>
    <property type="evidence" value="ECO:0007669"/>
    <property type="project" value="UniProtKB-UniRule"/>
</dbReference>
<evidence type="ECO:0000256" key="2">
    <source>
        <dbReference type="ARBA" id="ARBA00005660"/>
    </source>
</evidence>
<dbReference type="InterPro" id="IPR051611">
    <property type="entry name" value="ECF_transporter_component"/>
</dbReference>
<proteinExistence type="inferred from homology"/>
<feature type="transmembrane region" description="Helical" evidence="9">
    <location>
        <begin position="107"/>
        <end position="130"/>
    </location>
</feature>
<evidence type="ECO:0000256" key="1">
    <source>
        <dbReference type="ARBA" id="ARBA00004651"/>
    </source>
</evidence>
<evidence type="ECO:0000313" key="11">
    <source>
        <dbReference type="Proteomes" id="UP000198556"/>
    </source>
</evidence>
<dbReference type="AlphaFoldDB" id="A0A1H9J7D5"/>
<dbReference type="CDD" id="cd16914">
    <property type="entry name" value="EcfT"/>
    <property type="match status" value="1"/>
</dbReference>
<comment type="subunit">
    <text evidence="9">Forms a stable energy-coupling factor (ECF) transporter complex composed of 2 membrane-embedded substrate-binding proteins (S component), 2 ATP-binding proteins (A component) and 2 transmembrane proteins (T component).</text>
</comment>
<dbReference type="PANTHER" id="PTHR34857">
    <property type="entry name" value="SLL0384 PROTEIN"/>
    <property type="match status" value="1"/>
</dbReference>
<dbReference type="InterPro" id="IPR003339">
    <property type="entry name" value="ABC/ECF_trnsptr_transmembrane"/>
</dbReference>
<dbReference type="RefSeq" id="WP_089746196.1">
    <property type="nucleotide sequence ID" value="NZ_FOGF01000008.1"/>
</dbReference>
<feature type="transmembrane region" description="Helical" evidence="9">
    <location>
        <begin position="26"/>
        <end position="58"/>
    </location>
</feature>
<keyword evidence="4 9" id="KW-0813">Transport</keyword>
<organism evidence="10 11">
    <name type="scientific">Granulicatella balaenopterae</name>
    <dbReference type="NCBI Taxonomy" id="137733"/>
    <lineage>
        <taxon>Bacteria</taxon>
        <taxon>Bacillati</taxon>
        <taxon>Bacillota</taxon>
        <taxon>Bacilli</taxon>
        <taxon>Lactobacillales</taxon>
        <taxon>Carnobacteriaceae</taxon>
        <taxon>Granulicatella</taxon>
    </lineage>
</organism>
<evidence type="ECO:0000256" key="9">
    <source>
        <dbReference type="HAMAP-Rule" id="MF_01461"/>
    </source>
</evidence>
<comment type="function">
    <text evidence="9">Transmembrane (T) component of an energy-coupling factor (ECF) ABC-transporter complex. Unlike classic ABC transporters this ECF transporter provides the energy necessary to transport a number of different substrates.</text>
</comment>
<evidence type="ECO:0000256" key="7">
    <source>
        <dbReference type="ARBA" id="ARBA00022989"/>
    </source>
</evidence>
<sequence length="265" mass="30157">MLNQVLLGRYIQGDSFIHRLDSRTKLLATFFFIFIIFLANNWVTYALLFAFVFLAIYLSQIPVNFFVKGIKPLLWIIIFTVGLQMFFTTGGTTYFQWHFIQITSFGIVNACYIFMRFVLIIVMSTLLTLTTPPLSLADSIEAILKPLEKIKFPVHELALMLSIAFRFVPTLMDEAQKIMNAQRARGVEFGEGSLVQQIKAVIPILVPLFVSAFNRALDLSLAMEARGYQGGEGRTKFRVLKYGKHDVYVFVAMSCLTMALVYLRG</sequence>
<evidence type="ECO:0000256" key="4">
    <source>
        <dbReference type="ARBA" id="ARBA00022448"/>
    </source>
</evidence>
<protein>
    <recommendedName>
        <fullName evidence="3 9">Energy-coupling factor transporter transmembrane protein EcfT</fullName>
        <shortName evidence="9">ECF transporter T component EcfT</shortName>
    </recommendedName>
</protein>
<evidence type="ECO:0000256" key="8">
    <source>
        <dbReference type="ARBA" id="ARBA00023136"/>
    </source>
</evidence>